<protein>
    <submittedName>
        <fullName evidence="1">Uncharacterized protein</fullName>
    </submittedName>
</protein>
<dbReference type="KEGG" id="lao:AOX59_09715"/>
<proteinExistence type="predicted"/>
<dbReference type="Proteomes" id="UP000050331">
    <property type="component" value="Chromosome"/>
</dbReference>
<organism evidence="1 2">
    <name type="scientific">Lentibacillus amyloliquefaciens</name>
    <dbReference type="NCBI Taxonomy" id="1472767"/>
    <lineage>
        <taxon>Bacteria</taxon>
        <taxon>Bacillati</taxon>
        <taxon>Bacillota</taxon>
        <taxon>Bacilli</taxon>
        <taxon>Bacillales</taxon>
        <taxon>Bacillaceae</taxon>
        <taxon>Lentibacillus</taxon>
    </lineage>
</organism>
<dbReference type="AlphaFoldDB" id="A0A0U4FXU9"/>
<accession>A0A0U4FXU9</accession>
<reference evidence="1 2" key="1">
    <citation type="submission" date="2016-01" db="EMBL/GenBank/DDBJ databases">
        <title>Complete genome sequence of strain Lentibacillus amyloliquefaciens LAM0015T isolated from saline sediment.</title>
        <authorList>
            <person name="Wang J.-L."/>
            <person name="He M.-X."/>
        </authorList>
    </citation>
    <scope>NUCLEOTIDE SEQUENCE [LARGE SCALE GENOMIC DNA]</scope>
    <source>
        <strain evidence="1 2">LAM0015</strain>
    </source>
</reference>
<keyword evidence="2" id="KW-1185">Reference proteome</keyword>
<name>A0A0U4FXU9_9BACI</name>
<sequence>MTLNGEIISGEFDGQADVFMLREVKHLAAETSLNEKQLTSLLDYLSKNRHEPDGQVLTLYDQLLINLNREEVGQFLNDLERIKSRYYN</sequence>
<evidence type="ECO:0000313" key="2">
    <source>
        <dbReference type="Proteomes" id="UP000050331"/>
    </source>
</evidence>
<evidence type="ECO:0000313" key="1">
    <source>
        <dbReference type="EMBL" id="ALX50597.1"/>
    </source>
</evidence>
<dbReference type="OrthoDB" id="2680434at2"/>
<dbReference type="EMBL" id="CP013862">
    <property type="protein sequence ID" value="ALX50597.1"/>
    <property type="molecule type" value="Genomic_DNA"/>
</dbReference>
<gene>
    <name evidence="1" type="ORF">AOX59_09715</name>
</gene>